<dbReference type="Proteomes" id="UP000078272">
    <property type="component" value="Unassembled WGS sequence"/>
</dbReference>
<dbReference type="PROSITE" id="PS51687">
    <property type="entry name" value="SAM_MT_RNA_M5U"/>
    <property type="match status" value="1"/>
</dbReference>
<feature type="active site" description="Nucleophile" evidence="6">
    <location>
        <position position="366"/>
    </location>
</feature>
<dbReference type="PANTHER" id="PTHR11061:SF49">
    <property type="entry name" value="23S RRNA (URACIL(1939)-C(5))-METHYLTRANSFERASE RLMD"/>
    <property type="match status" value="1"/>
</dbReference>
<dbReference type="OrthoDB" id="9804590at2"/>
<evidence type="ECO:0000256" key="2">
    <source>
        <dbReference type="ARBA" id="ARBA00022603"/>
    </source>
</evidence>
<gene>
    <name evidence="9" type="ORF">NS226_03185</name>
</gene>
<dbReference type="InterPro" id="IPR012340">
    <property type="entry name" value="NA-bd_OB-fold"/>
</dbReference>
<dbReference type="RefSeq" id="WP_058633743.1">
    <property type="nucleotide sequence ID" value="NZ_LDPZ01000006.1"/>
</dbReference>
<dbReference type="Gene3D" id="3.40.50.150">
    <property type="entry name" value="Vaccinia Virus protein VP39"/>
    <property type="match status" value="1"/>
</dbReference>
<dbReference type="PANTHER" id="PTHR11061">
    <property type="entry name" value="RNA M5U METHYLTRANSFERASE"/>
    <property type="match status" value="1"/>
</dbReference>
<keyword evidence="1" id="KW-0408">Iron</keyword>
<sequence>MTERLSIETLGQKGDGIAHVGDAAVFVPFTLPGETVEIERQGERGRLVHVESASPERVEAPCPHFGRCGGCELQHMSEAAYRAFKRETVVEAFRRVGLEPEVADLVPCAPHSRRRAVFSALRVDSRVLFGFHEALSHRIAPISTCLVTVPEIANRLDFFEKLAVAMIDRKRELRMVVTHTAAGLDIAVSDAVRLDDKLRQRILSLALAPGVARLAIDGETIVEPQAPRIDVDGIGVPLPPGAFLQAVASAEGAMAEIALPHFGKAKQVADLFCGIGTFTLRLARRHPVHGVEFDSPALAALDHARRGIPGLKPVTTERRDLFRRPMTTKELNRFDGVLFDPPRAGAEAQCREIAKSTVKRVAAVSCNPASLARDAAILVEGGYKLLSVTPIDQFLWSHHVEAVALFER</sequence>
<dbReference type="Pfam" id="PF05958">
    <property type="entry name" value="tRNA_U5-meth_tr"/>
    <property type="match status" value="1"/>
</dbReference>
<dbReference type="EMBL" id="LDPZ01000006">
    <property type="protein sequence ID" value="KTQ97677.1"/>
    <property type="molecule type" value="Genomic_DNA"/>
</dbReference>
<dbReference type="SUPFAM" id="SSF50249">
    <property type="entry name" value="Nucleic acid-binding proteins"/>
    <property type="match status" value="1"/>
</dbReference>
<dbReference type="STRING" id="401562.NS365_11975"/>
<dbReference type="InterPro" id="IPR010280">
    <property type="entry name" value="U5_MeTrfase_fam"/>
</dbReference>
<evidence type="ECO:0000256" key="4">
    <source>
        <dbReference type="ARBA" id="ARBA00022691"/>
    </source>
</evidence>
<dbReference type="GO" id="GO:0070041">
    <property type="term" value="F:rRNA (uridine-C5-)-methyltransferase activity"/>
    <property type="evidence" value="ECO:0007669"/>
    <property type="project" value="TreeGrafter"/>
</dbReference>
<feature type="binding site" evidence="6">
    <location>
        <position position="245"/>
    </location>
    <ligand>
        <name>S-adenosyl-L-methionine</name>
        <dbReference type="ChEBI" id="CHEBI:59789"/>
    </ligand>
</feature>
<comment type="similarity">
    <text evidence="6">Belongs to the class I-like SAM-binding methyltransferase superfamily. RNA M5U methyltransferase family.</text>
</comment>
<evidence type="ECO:0000256" key="6">
    <source>
        <dbReference type="PROSITE-ProRule" id="PRU01024"/>
    </source>
</evidence>
<dbReference type="Gene3D" id="2.40.50.140">
    <property type="entry name" value="Nucleic acid-binding proteins"/>
    <property type="match status" value="1"/>
</dbReference>
<feature type="binding site" evidence="6">
    <location>
        <position position="292"/>
    </location>
    <ligand>
        <name>S-adenosyl-L-methionine</name>
        <dbReference type="ChEBI" id="CHEBI:59789"/>
    </ligand>
</feature>
<feature type="binding site" evidence="6">
    <location>
        <position position="340"/>
    </location>
    <ligand>
        <name>S-adenosyl-L-methionine</name>
        <dbReference type="ChEBI" id="CHEBI:59789"/>
    </ligand>
</feature>
<evidence type="ECO:0000313" key="10">
    <source>
        <dbReference type="Proteomes" id="UP000078272"/>
    </source>
</evidence>
<dbReference type="AlphaFoldDB" id="A0A175RC63"/>
<dbReference type="GO" id="GO:0070475">
    <property type="term" value="P:rRNA base methylation"/>
    <property type="evidence" value="ECO:0007669"/>
    <property type="project" value="TreeGrafter"/>
</dbReference>
<dbReference type="InterPro" id="IPR030390">
    <property type="entry name" value="MeTrfase_TrmA_AS"/>
</dbReference>
<dbReference type="PROSITE" id="PS50926">
    <property type="entry name" value="TRAM"/>
    <property type="match status" value="1"/>
</dbReference>
<reference evidence="9 10" key="1">
    <citation type="journal article" date="2016" name="Front. Microbiol.">
        <title>Genomic Resource of Rice Seed Associated Bacteria.</title>
        <authorList>
            <person name="Midha S."/>
            <person name="Bansal K."/>
            <person name="Sharma S."/>
            <person name="Kumar N."/>
            <person name="Patil P.P."/>
            <person name="Chaudhry V."/>
            <person name="Patil P.B."/>
        </authorList>
    </citation>
    <scope>NUCLEOTIDE SEQUENCE [LARGE SCALE GENOMIC DNA]</scope>
    <source>
        <strain evidence="9 10">NS226</strain>
    </source>
</reference>
<organism evidence="9 10">
    <name type="scientific">Aureimonas ureilytica</name>
    <dbReference type="NCBI Taxonomy" id="401562"/>
    <lineage>
        <taxon>Bacteria</taxon>
        <taxon>Pseudomonadati</taxon>
        <taxon>Pseudomonadota</taxon>
        <taxon>Alphaproteobacteria</taxon>
        <taxon>Hyphomicrobiales</taxon>
        <taxon>Aurantimonadaceae</taxon>
        <taxon>Aureimonas</taxon>
    </lineage>
</organism>
<accession>A0A175RC63</accession>
<dbReference type="PROSITE" id="PS01230">
    <property type="entry name" value="TRMA_1"/>
    <property type="match status" value="1"/>
</dbReference>
<evidence type="ECO:0000259" key="8">
    <source>
        <dbReference type="PROSITE" id="PS50926"/>
    </source>
</evidence>
<evidence type="ECO:0000256" key="1">
    <source>
        <dbReference type="ARBA" id="ARBA00022485"/>
    </source>
</evidence>
<dbReference type="Gene3D" id="2.40.50.1070">
    <property type="match status" value="1"/>
</dbReference>
<evidence type="ECO:0000256" key="7">
    <source>
        <dbReference type="PROSITE-ProRule" id="PRU10015"/>
    </source>
</evidence>
<dbReference type="InterPro" id="IPR029063">
    <property type="entry name" value="SAM-dependent_MTases_sf"/>
</dbReference>
<dbReference type="PATRIC" id="fig|401562.3.peg.4155"/>
<feature type="domain" description="TRAM" evidence="8">
    <location>
        <begin position="1"/>
        <end position="54"/>
    </location>
</feature>
<dbReference type="GO" id="GO:0051539">
    <property type="term" value="F:4 iron, 4 sulfur cluster binding"/>
    <property type="evidence" value="ECO:0007669"/>
    <property type="project" value="UniProtKB-KW"/>
</dbReference>
<dbReference type="SUPFAM" id="SSF53335">
    <property type="entry name" value="S-adenosyl-L-methionine-dependent methyltransferases"/>
    <property type="match status" value="1"/>
</dbReference>
<name>A0A175RC63_9HYPH</name>
<keyword evidence="4 6" id="KW-0949">S-adenosyl-L-methionine</keyword>
<keyword evidence="5" id="KW-0411">Iron-sulfur</keyword>
<comment type="caution">
    <text evidence="9">The sequence shown here is derived from an EMBL/GenBank/DDBJ whole genome shotgun (WGS) entry which is preliminary data.</text>
</comment>
<keyword evidence="2 6" id="KW-0489">Methyltransferase</keyword>
<dbReference type="Pfam" id="PF01938">
    <property type="entry name" value="TRAM"/>
    <property type="match status" value="1"/>
</dbReference>
<dbReference type="InterPro" id="IPR002792">
    <property type="entry name" value="TRAM_dom"/>
</dbReference>
<keyword evidence="3 6" id="KW-0808">Transferase</keyword>
<keyword evidence="1" id="KW-0479">Metal-binding</keyword>
<feature type="binding site" evidence="6">
    <location>
        <position position="272"/>
    </location>
    <ligand>
        <name>S-adenosyl-L-methionine</name>
        <dbReference type="ChEBI" id="CHEBI:59789"/>
    </ligand>
</feature>
<evidence type="ECO:0000313" key="9">
    <source>
        <dbReference type="EMBL" id="KTQ97677.1"/>
    </source>
</evidence>
<evidence type="ECO:0000256" key="5">
    <source>
        <dbReference type="ARBA" id="ARBA00023014"/>
    </source>
</evidence>
<keyword evidence="1" id="KW-0004">4Fe-4S</keyword>
<dbReference type="CDD" id="cd02440">
    <property type="entry name" value="AdoMet_MTases"/>
    <property type="match status" value="1"/>
</dbReference>
<proteinExistence type="inferred from homology"/>
<evidence type="ECO:0000256" key="3">
    <source>
        <dbReference type="ARBA" id="ARBA00022679"/>
    </source>
</evidence>
<protein>
    <submittedName>
        <fullName evidence="9">RNA methyltransferase</fullName>
    </submittedName>
</protein>
<feature type="active site" evidence="7">
    <location>
        <position position="366"/>
    </location>
</feature>